<dbReference type="Pfam" id="PF00392">
    <property type="entry name" value="GntR"/>
    <property type="match status" value="1"/>
</dbReference>
<gene>
    <name evidence="6" type="ORF">SAMN05216258_101155</name>
</gene>
<dbReference type="SUPFAM" id="SSF46785">
    <property type="entry name" value="Winged helix' DNA-binding domain"/>
    <property type="match status" value="1"/>
</dbReference>
<dbReference type="Proteomes" id="UP000199377">
    <property type="component" value="Unassembled WGS sequence"/>
</dbReference>
<dbReference type="SMART" id="SM00345">
    <property type="entry name" value="HTH_GNTR"/>
    <property type="match status" value="1"/>
</dbReference>
<dbReference type="InterPro" id="IPR000524">
    <property type="entry name" value="Tscrpt_reg_HTH_GntR"/>
</dbReference>
<dbReference type="InterPro" id="IPR011711">
    <property type="entry name" value="GntR_C"/>
</dbReference>
<evidence type="ECO:0000313" key="6">
    <source>
        <dbReference type="EMBL" id="SFH62767.1"/>
    </source>
</evidence>
<evidence type="ECO:0000256" key="4">
    <source>
        <dbReference type="SAM" id="MobiDB-lite"/>
    </source>
</evidence>
<dbReference type="SMART" id="SM00895">
    <property type="entry name" value="FCD"/>
    <property type="match status" value="1"/>
</dbReference>
<protein>
    <submittedName>
        <fullName evidence="6">Transcriptional regulator, GntR family</fullName>
    </submittedName>
</protein>
<organism evidence="6 7">
    <name type="scientific">Albimonas pacifica</name>
    <dbReference type="NCBI Taxonomy" id="1114924"/>
    <lineage>
        <taxon>Bacteria</taxon>
        <taxon>Pseudomonadati</taxon>
        <taxon>Pseudomonadota</taxon>
        <taxon>Alphaproteobacteria</taxon>
        <taxon>Rhodobacterales</taxon>
        <taxon>Paracoccaceae</taxon>
        <taxon>Albimonas</taxon>
    </lineage>
</organism>
<evidence type="ECO:0000259" key="5">
    <source>
        <dbReference type="PROSITE" id="PS50949"/>
    </source>
</evidence>
<proteinExistence type="predicted"/>
<evidence type="ECO:0000313" key="7">
    <source>
        <dbReference type="Proteomes" id="UP000199377"/>
    </source>
</evidence>
<dbReference type="OrthoDB" id="9806293at2"/>
<dbReference type="GO" id="GO:0003700">
    <property type="term" value="F:DNA-binding transcription factor activity"/>
    <property type="evidence" value="ECO:0007669"/>
    <property type="project" value="InterPro"/>
</dbReference>
<dbReference type="EMBL" id="FOQH01000001">
    <property type="protein sequence ID" value="SFH62767.1"/>
    <property type="molecule type" value="Genomic_DNA"/>
</dbReference>
<evidence type="ECO:0000256" key="3">
    <source>
        <dbReference type="ARBA" id="ARBA00023163"/>
    </source>
</evidence>
<feature type="region of interest" description="Disordered" evidence="4">
    <location>
        <begin position="1"/>
        <end position="36"/>
    </location>
</feature>
<feature type="domain" description="HTH gntR-type" evidence="5">
    <location>
        <begin position="36"/>
        <end position="103"/>
    </location>
</feature>
<keyword evidence="7" id="KW-1185">Reference proteome</keyword>
<dbReference type="PROSITE" id="PS50949">
    <property type="entry name" value="HTH_GNTR"/>
    <property type="match status" value="1"/>
</dbReference>
<dbReference type="AlphaFoldDB" id="A0A1I3BKE3"/>
<dbReference type="STRING" id="1114924.SAMN05216258_101155"/>
<reference evidence="6 7" key="1">
    <citation type="submission" date="2016-10" db="EMBL/GenBank/DDBJ databases">
        <authorList>
            <person name="de Groot N.N."/>
        </authorList>
    </citation>
    <scope>NUCLEOTIDE SEQUENCE [LARGE SCALE GENOMIC DNA]</scope>
    <source>
        <strain evidence="6 7">CGMCC 1.11030</strain>
    </source>
</reference>
<dbReference type="InterPro" id="IPR036388">
    <property type="entry name" value="WH-like_DNA-bd_sf"/>
</dbReference>
<dbReference type="GO" id="GO:0003677">
    <property type="term" value="F:DNA binding"/>
    <property type="evidence" value="ECO:0007669"/>
    <property type="project" value="UniProtKB-KW"/>
</dbReference>
<dbReference type="InterPro" id="IPR036390">
    <property type="entry name" value="WH_DNA-bd_sf"/>
</dbReference>
<accession>A0A1I3BKE3</accession>
<dbReference type="PANTHER" id="PTHR43537:SF45">
    <property type="entry name" value="GNTR FAMILY REGULATORY PROTEIN"/>
    <property type="match status" value="1"/>
</dbReference>
<dbReference type="RefSeq" id="WP_092856846.1">
    <property type="nucleotide sequence ID" value="NZ_FOQH01000001.1"/>
</dbReference>
<sequence>MSETPSELDPSELDAGPAEAPGPRKPAAPRPQDADESLADRAYRAIEDLIVTMELEPGARVSEPALVQRLGIGRTPVREALQRLASDKILVNRPRRGMVVCEIDVHTQLRALEARRALEVAMVRAAARRRTPEQAERLTAMAAEFRRMRGQADHVPVLRHDRAFIDLLLESAANPFLAPIVPLYAISRRFWLANYQRTDRFDPTEITTFHIRIGEAVAAGDEPAAGRFAEAFHDHIEAFARYVGLELS</sequence>
<evidence type="ECO:0000256" key="2">
    <source>
        <dbReference type="ARBA" id="ARBA00023125"/>
    </source>
</evidence>
<dbReference type="Gene3D" id="1.20.120.530">
    <property type="entry name" value="GntR ligand-binding domain-like"/>
    <property type="match status" value="1"/>
</dbReference>
<dbReference type="InterPro" id="IPR008920">
    <property type="entry name" value="TF_FadR/GntR_C"/>
</dbReference>
<keyword evidence="3" id="KW-0804">Transcription</keyword>
<keyword evidence="1" id="KW-0805">Transcription regulation</keyword>
<dbReference type="CDD" id="cd07377">
    <property type="entry name" value="WHTH_GntR"/>
    <property type="match status" value="1"/>
</dbReference>
<dbReference type="PANTHER" id="PTHR43537">
    <property type="entry name" value="TRANSCRIPTIONAL REGULATOR, GNTR FAMILY"/>
    <property type="match status" value="1"/>
</dbReference>
<name>A0A1I3BKE3_9RHOB</name>
<dbReference type="SUPFAM" id="SSF48008">
    <property type="entry name" value="GntR ligand-binding domain-like"/>
    <property type="match status" value="1"/>
</dbReference>
<evidence type="ECO:0000256" key="1">
    <source>
        <dbReference type="ARBA" id="ARBA00023015"/>
    </source>
</evidence>
<dbReference type="Gene3D" id="1.10.10.10">
    <property type="entry name" value="Winged helix-like DNA-binding domain superfamily/Winged helix DNA-binding domain"/>
    <property type="match status" value="1"/>
</dbReference>
<keyword evidence="2" id="KW-0238">DNA-binding</keyword>
<dbReference type="Pfam" id="PF07729">
    <property type="entry name" value="FCD"/>
    <property type="match status" value="1"/>
</dbReference>